<evidence type="ECO:0000256" key="1">
    <source>
        <dbReference type="SAM" id="MobiDB-lite"/>
    </source>
</evidence>
<dbReference type="EMBL" id="KI894029">
    <property type="protein sequence ID" value="OBR86521.1"/>
    <property type="molecule type" value="Genomic_DNA"/>
</dbReference>
<feature type="compositionally biased region" description="Pro residues" evidence="1">
    <location>
        <begin position="50"/>
        <end position="66"/>
    </location>
</feature>
<dbReference type="Proteomes" id="UP000078595">
    <property type="component" value="Chromosome 3"/>
</dbReference>
<reference evidence="2" key="1">
    <citation type="submission" date="2013-07" db="EMBL/GenBank/DDBJ databases">
        <title>The Genome Sequence of Cryptococcus dejecticola CBS10117.</title>
        <authorList>
            <consortium name="The Broad Institute Genome Sequencing Platform"/>
            <person name="Cuomo C."/>
            <person name="Litvintseva A."/>
            <person name="Chen Y."/>
            <person name="Heitman J."/>
            <person name="Sun S."/>
            <person name="Springer D."/>
            <person name="Dromer F."/>
            <person name="Young S.K."/>
            <person name="Zeng Q."/>
            <person name="Gargeya S."/>
            <person name="Fitzgerald M."/>
            <person name="Abouelleil A."/>
            <person name="Alvarado L."/>
            <person name="Berlin A.M."/>
            <person name="Chapman S.B."/>
            <person name="Dewar J."/>
            <person name="Goldberg J."/>
            <person name="Griggs A."/>
            <person name="Gujja S."/>
            <person name="Hansen M."/>
            <person name="Howarth C."/>
            <person name="Imamovic A."/>
            <person name="Larimer J."/>
            <person name="McCowan C."/>
            <person name="Murphy C."/>
            <person name="Pearson M."/>
            <person name="Priest M."/>
            <person name="Roberts A."/>
            <person name="Saif S."/>
            <person name="Shea T."/>
            <person name="Sykes S."/>
            <person name="Wortman J."/>
            <person name="Nusbaum C."/>
            <person name="Birren B."/>
        </authorList>
    </citation>
    <scope>NUCLEOTIDE SEQUENCE [LARGE SCALE GENOMIC DNA]</scope>
    <source>
        <strain evidence="2">CBS 10117</strain>
    </source>
</reference>
<dbReference type="KEGG" id="kdj:28966228"/>
<keyword evidence="4" id="KW-1185">Reference proteome</keyword>
<dbReference type="AlphaFoldDB" id="A0A1A6A8Y6"/>
<dbReference type="RefSeq" id="XP_018264363.1">
    <property type="nucleotide sequence ID" value="XM_018405869.1"/>
</dbReference>
<reference evidence="3" key="3">
    <citation type="submission" date="2024-02" db="EMBL/GenBank/DDBJ databases">
        <title>Comparative genomics of Cryptococcus and Kwoniella reveals pathogenesis evolution and contrasting modes of karyotype evolution via chromosome fusion or intercentromeric recombination.</title>
        <authorList>
            <person name="Coelho M.A."/>
            <person name="David-Palma M."/>
            <person name="Shea T."/>
            <person name="Bowers K."/>
            <person name="McGinley-Smith S."/>
            <person name="Mohammad A.W."/>
            <person name="Gnirke A."/>
            <person name="Yurkov A.M."/>
            <person name="Nowrousian M."/>
            <person name="Sun S."/>
            <person name="Cuomo C.A."/>
            <person name="Heitman J."/>
        </authorList>
    </citation>
    <scope>NUCLEOTIDE SEQUENCE</scope>
    <source>
        <strain evidence="3">CBS 10117</strain>
    </source>
</reference>
<proteinExistence type="predicted"/>
<evidence type="ECO:0000313" key="2">
    <source>
        <dbReference type="EMBL" id="OBR86521.1"/>
    </source>
</evidence>
<organism evidence="2">
    <name type="scientific">Kwoniella dejecticola CBS 10117</name>
    <dbReference type="NCBI Taxonomy" id="1296121"/>
    <lineage>
        <taxon>Eukaryota</taxon>
        <taxon>Fungi</taxon>
        <taxon>Dikarya</taxon>
        <taxon>Basidiomycota</taxon>
        <taxon>Agaricomycotina</taxon>
        <taxon>Tremellomycetes</taxon>
        <taxon>Tremellales</taxon>
        <taxon>Cryptococcaceae</taxon>
        <taxon>Kwoniella</taxon>
    </lineage>
</organism>
<accession>A0A1A6A8Y6</accession>
<dbReference type="GeneID" id="28966228"/>
<reference evidence="3" key="2">
    <citation type="submission" date="2013-07" db="EMBL/GenBank/DDBJ databases">
        <authorList>
            <consortium name="The Broad Institute Genome Sequencing Platform"/>
            <person name="Cuomo C."/>
            <person name="Litvintseva A."/>
            <person name="Chen Y."/>
            <person name="Heitman J."/>
            <person name="Sun S."/>
            <person name="Springer D."/>
            <person name="Dromer F."/>
            <person name="Young S.K."/>
            <person name="Zeng Q."/>
            <person name="Gargeya S."/>
            <person name="Fitzgerald M."/>
            <person name="Abouelleil A."/>
            <person name="Alvarado L."/>
            <person name="Berlin A.M."/>
            <person name="Chapman S.B."/>
            <person name="Dewar J."/>
            <person name="Goldberg J."/>
            <person name="Griggs A."/>
            <person name="Gujja S."/>
            <person name="Hansen M."/>
            <person name="Howarth C."/>
            <person name="Imamovic A."/>
            <person name="Larimer J."/>
            <person name="McCowan C."/>
            <person name="Murphy C."/>
            <person name="Pearson M."/>
            <person name="Priest M."/>
            <person name="Roberts A."/>
            <person name="Saif S."/>
            <person name="Shea T."/>
            <person name="Sykes S."/>
            <person name="Wortman J."/>
            <person name="Nusbaum C."/>
            <person name="Birren B."/>
        </authorList>
    </citation>
    <scope>NUCLEOTIDE SEQUENCE</scope>
    <source>
        <strain evidence="3">CBS 10117</strain>
    </source>
</reference>
<dbReference type="VEuPathDB" id="FungiDB:I303_02529"/>
<dbReference type="EMBL" id="CP144532">
    <property type="protein sequence ID" value="WWC59952.1"/>
    <property type="molecule type" value="Genomic_DNA"/>
</dbReference>
<sequence length="130" mass="14115">MNLPSSEDAPGLFEEDQELLASVTAEDIQLVLDSVQQSSLPTNADSLATIPPPPAPPPAPPLSYPPIPFDPPFPSVPPQFSDMPLLFAYPALTPLAEQSKLSLAVNPFDQWNNLPYVIFAQRSFLFGTVR</sequence>
<protein>
    <submittedName>
        <fullName evidence="2">Uncharacterized protein</fullName>
    </submittedName>
</protein>
<evidence type="ECO:0000313" key="3">
    <source>
        <dbReference type="EMBL" id="WWC59952.1"/>
    </source>
</evidence>
<name>A0A1A6A8Y6_9TREE</name>
<feature type="region of interest" description="Disordered" evidence="1">
    <location>
        <begin position="42"/>
        <end position="66"/>
    </location>
</feature>
<gene>
    <name evidence="2" type="ORF">I303_02529</name>
    <name evidence="3" type="ORF">I303_102515</name>
</gene>
<evidence type="ECO:0000313" key="4">
    <source>
        <dbReference type="Proteomes" id="UP000078595"/>
    </source>
</evidence>